<evidence type="ECO:0000313" key="2">
    <source>
        <dbReference type="Proteomes" id="UP000260823"/>
    </source>
</evidence>
<reference evidence="1 2" key="1">
    <citation type="submission" date="2018-08" db="EMBL/GenBank/DDBJ databases">
        <title>Mucilaginibacter terrae sp. nov., isolated from manganese diggings.</title>
        <authorList>
            <person name="Huang Y."/>
            <person name="Zhou Z."/>
        </authorList>
    </citation>
    <scope>NUCLEOTIDE SEQUENCE [LARGE SCALE GENOMIC DNA]</scope>
    <source>
        <strain evidence="1 2">ZH6</strain>
    </source>
</reference>
<proteinExistence type="predicted"/>
<sequence>MQTKRLCRHFLNMDNKGNYFSGTSNLVLPVRNKEAYPPEYRDKSRLTFYGSLFTSLEVNSCFYRLPMHRTVIKWAGEVPEGFRFTYKLWKGITHNKGLEYNSNDVHRFLSVIGGANEKKGSLLVQFPASITSACRLQMERLLQDVHHANTEIGWDVAVEFRSKTWYTEPVFDLLQQLGMTAVLHDMPASATPLREQEADFVYLRFHGPEGGYRGSYTDQFLYEYAQYINEWLEDGKRVYAYFNNTMGDAVQNLMTLNSYVNGEE</sequence>
<protein>
    <submittedName>
        <fullName evidence="1">DUF72 domain-containing protein</fullName>
    </submittedName>
</protein>
<gene>
    <name evidence="1" type="ORF">DYU05_15215</name>
</gene>
<keyword evidence="2" id="KW-1185">Reference proteome</keyword>
<evidence type="ECO:0000313" key="1">
    <source>
        <dbReference type="EMBL" id="RFZ83554.1"/>
    </source>
</evidence>
<dbReference type="PANTHER" id="PTHR30348:SF4">
    <property type="entry name" value="DUF72 DOMAIN-CONTAINING PROTEIN"/>
    <property type="match status" value="1"/>
</dbReference>
<accession>A0A3E2NRD1</accession>
<dbReference type="SUPFAM" id="SSF117396">
    <property type="entry name" value="TM1631-like"/>
    <property type="match status" value="1"/>
</dbReference>
<dbReference type="Proteomes" id="UP000260823">
    <property type="component" value="Unassembled WGS sequence"/>
</dbReference>
<dbReference type="InterPro" id="IPR036520">
    <property type="entry name" value="UPF0759_sf"/>
</dbReference>
<dbReference type="AlphaFoldDB" id="A0A3E2NRD1"/>
<dbReference type="OrthoDB" id="9780310at2"/>
<dbReference type="Gene3D" id="3.20.20.410">
    <property type="entry name" value="Protein of unknown function UPF0759"/>
    <property type="match status" value="1"/>
</dbReference>
<dbReference type="PANTHER" id="PTHR30348">
    <property type="entry name" value="UNCHARACTERIZED PROTEIN YECE"/>
    <property type="match status" value="1"/>
</dbReference>
<dbReference type="EMBL" id="QWDE01000002">
    <property type="protein sequence ID" value="RFZ83554.1"/>
    <property type="molecule type" value="Genomic_DNA"/>
</dbReference>
<dbReference type="Pfam" id="PF01904">
    <property type="entry name" value="DUF72"/>
    <property type="match status" value="1"/>
</dbReference>
<comment type="caution">
    <text evidence="1">The sequence shown here is derived from an EMBL/GenBank/DDBJ whole genome shotgun (WGS) entry which is preliminary data.</text>
</comment>
<name>A0A3E2NRD1_9SPHI</name>
<organism evidence="1 2">
    <name type="scientific">Mucilaginibacter terrenus</name>
    <dbReference type="NCBI Taxonomy" id="2482727"/>
    <lineage>
        <taxon>Bacteria</taxon>
        <taxon>Pseudomonadati</taxon>
        <taxon>Bacteroidota</taxon>
        <taxon>Sphingobacteriia</taxon>
        <taxon>Sphingobacteriales</taxon>
        <taxon>Sphingobacteriaceae</taxon>
        <taxon>Mucilaginibacter</taxon>
    </lineage>
</organism>
<dbReference type="InterPro" id="IPR002763">
    <property type="entry name" value="DUF72"/>
</dbReference>